<comment type="subcellular location">
    <subcellularLocation>
        <location evidence="1">Cell membrane</location>
        <topology evidence="1">Multi-pass membrane protein</topology>
    </subcellularLocation>
</comment>
<sequence>MHPMTGLNYFLLIAFPALLVAAAVSDLVTMTIPNRIPLLILAVFAPAAWAAGLDLQLIGWHLAVGAIVLVVCFGMFAMNLIGGGDAKFAAAIALWIGPFYALLEWTLLFALYGGALTLLLLAFRRLPLPVSLMSRDWIARLHAPKGKVPYGIALSAAALTVYPASNIFLRLAV</sequence>
<keyword evidence="2" id="KW-1003">Cell membrane</keyword>
<feature type="transmembrane region" description="Helical" evidence="6">
    <location>
        <begin position="58"/>
        <end position="81"/>
    </location>
</feature>
<reference evidence="8 9" key="1">
    <citation type="submission" date="2020-08" db="EMBL/GenBank/DDBJ databases">
        <title>Genome sequence of Rhizobiales bacterium strain IZ6.</title>
        <authorList>
            <person name="Nakai R."/>
            <person name="Naganuma T."/>
        </authorList>
    </citation>
    <scope>NUCLEOTIDE SEQUENCE [LARGE SCALE GENOMIC DNA]</scope>
    <source>
        <strain evidence="8 9">IZ6</strain>
    </source>
</reference>
<evidence type="ECO:0000259" key="7">
    <source>
        <dbReference type="Pfam" id="PF01478"/>
    </source>
</evidence>
<evidence type="ECO:0000256" key="3">
    <source>
        <dbReference type="ARBA" id="ARBA00022692"/>
    </source>
</evidence>
<keyword evidence="3 6" id="KW-0812">Transmembrane</keyword>
<feature type="domain" description="Prepilin type IV endopeptidase peptidase" evidence="7">
    <location>
        <begin position="14"/>
        <end position="117"/>
    </location>
</feature>
<gene>
    <name evidence="8" type="primary">ctpB</name>
    <name evidence="8" type="ORF">IZ6_27700</name>
</gene>
<dbReference type="KEGG" id="tso:IZ6_27700"/>
<keyword evidence="4 6" id="KW-1133">Transmembrane helix</keyword>
<dbReference type="AlphaFoldDB" id="A0A6S6QWU4"/>
<dbReference type="GO" id="GO:0005886">
    <property type="term" value="C:plasma membrane"/>
    <property type="evidence" value="ECO:0007669"/>
    <property type="project" value="UniProtKB-SubCell"/>
</dbReference>
<feature type="transmembrane region" description="Helical" evidence="6">
    <location>
        <begin position="109"/>
        <end position="127"/>
    </location>
</feature>
<evidence type="ECO:0000256" key="5">
    <source>
        <dbReference type="ARBA" id="ARBA00023136"/>
    </source>
</evidence>
<dbReference type="Pfam" id="PF01478">
    <property type="entry name" value="Peptidase_A24"/>
    <property type="match status" value="1"/>
</dbReference>
<name>A0A6S6QWU4_9HYPH</name>
<evidence type="ECO:0000256" key="2">
    <source>
        <dbReference type="ARBA" id="ARBA00022475"/>
    </source>
</evidence>
<dbReference type="PANTHER" id="PTHR36506:SF1">
    <property type="entry name" value="PREFLAGELLIN PEPTIDASE"/>
    <property type="match status" value="1"/>
</dbReference>
<evidence type="ECO:0000256" key="4">
    <source>
        <dbReference type="ARBA" id="ARBA00022989"/>
    </source>
</evidence>
<accession>A0A6S6QWU4</accession>
<keyword evidence="9" id="KW-1185">Reference proteome</keyword>
<feature type="transmembrane region" description="Helical" evidence="6">
    <location>
        <begin position="148"/>
        <end position="169"/>
    </location>
</feature>
<feature type="transmembrane region" description="Helical" evidence="6">
    <location>
        <begin position="6"/>
        <end position="24"/>
    </location>
</feature>
<dbReference type="GO" id="GO:0004190">
    <property type="term" value="F:aspartic-type endopeptidase activity"/>
    <property type="evidence" value="ECO:0007669"/>
    <property type="project" value="InterPro"/>
</dbReference>
<dbReference type="InterPro" id="IPR000045">
    <property type="entry name" value="Prepilin_IV_endopep_pep"/>
</dbReference>
<dbReference type="Gene3D" id="1.20.120.1220">
    <property type="match status" value="1"/>
</dbReference>
<dbReference type="PANTHER" id="PTHR36506">
    <property type="entry name" value="PREFLAGELLIN PEPTIDASE"/>
    <property type="match status" value="1"/>
</dbReference>
<protein>
    <submittedName>
        <fullName evidence="8">Type 4 prepilin peptidase 1</fullName>
    </submittedName>
</protein>
<dbReference type="InterPro" id="IPR052218">
    <property type="entry name" value="Preflagellin_Peptidase"/>
</dbReference>
<feature type="transmembrane region" description="Helical" evidence="6">
    <location>
        <begin position="36"/>
        <end position="52"/>
    </location>
</feature>
<evidence type="ECO:0000313" key="9">
    <source>
        <dbReference type="Proteomes" id="UP000515317"/>
    </source>
</evidence>
<evidence type="ECO:0000256" key="6">
    <source>
        <dbReference type="SAM" id="Phobius"/>
    </source>
</evidence>
<keyword evidence="5 6" id="KW-0472">Membrane</keyword>
<proteinExistence type="predicted"/>
<dbReference type="EMBL" id="AP023361">
    <property type="protein sequence ID" value="BCJ92035.1"/>
    <property type="molecule type" value="Genomic_DNA"/>
</dbReference>
<dbReference type="Proteomes" id="UP000515317">
    <property type="component" value="Chromosome"/>
</dbReference>
<evidence type="ECO:0000313" key="8">
    <source>
        <dbReference type="EMBL" id="BCJ92035.1"/>
    </source>
</evidence>
<organism evidence="8 9">
    <name type="scientific">Terrihabitans soli</name>
    <dbReference type="NCBI Taxonomy" id="708113"/>
    <lineage>
        <taxon>Bacteria</taxon>
        <taxon>Pseudomonadati</taxon>
        <taxon>Pseudomonadota</taxon>
        <taxon>Alphaproteobacteria</taxon>
        <taxon>Hyphomicrobiales</taxon>
        <taxon>Terrihabitans</taxon>
    </lineage>
</organism>
<evidence type="ECO:0000256" key="1">
    <source>
        <dbReference type="ARBA" id="ARBA00004651"/>
    </source>
</evidence>